<dbReference type="AlphaFoldDB" id="A0A8E2EV63"/>
<evidence type="ECO:0000313" key="1">
    <source>
        <dbReference type="EMBL" id="OCL05391.1"/>
    </source>
</evidence>
<dbReference type="Proteomes" id="UP000250140">
    <property type="component" value="Unassembled WGS sequence"/>
</dbReference>
<protein>
    <submittedName>
        <fullName evidence="1">Uncharacterized protein</fullName>
    </submittedName>
</protein>
<organism evidence="1 2">
    <name type="scientific">Glonium stellatum</name>
    <dbReference type="NCBI Taxonomy" id="574774"/>
    <lineage>
        <taxon>Eukaryota</taxon>
        <taxon>Fungi</taxon>
        <taxon>Dikarya</taxon>
        <taxon>Ascomycota</taxon>
        <taxon>Pezizomycotina</taxon>
        <taxon>Dothideomycetes</taxon>
        <taxon>Pleosporomycetidae</taxon>
        <taxon>Gloniales</taxon>
        <taxon>Gloniaceae</taxon>
        <taxon>Glonium</taxon>
    </lineage>
</organism>
<reference evidence="1 2" key="1">
    <citation type="journal article" date="2016" name="Nat. Commun.">
        <title>Ectomycorrhizal ecology is imprinted in the genome of the dominant symbiotic fungus Cenococcum geophilum.</title>
        <authorList>
            <consortium name="DOE Joint Genome Institute"/>
            <person name="Peter M."/>
            <person name="Kohler A."/>
            <person name="Ohm R.A."/>
            <person name="Kuo A."/>
            <person name="Krutzmann J."/>
            <person name="Morin E."/>
            <person name="Arend M."/>
            <person name="Barry K.W."/>
            <person name="Binder M."/>
            <person name="Choi C."/>
            <person name="Clum A."/>
            <person name="Copeland A."/>
            <person name="Grisel N."/>
            <person name="Haridas S."/>
            <person name="Kipfer T."/>
            <person name="LaButti K."/>
            <person name="Lindquist E."/>
            <person name="Lipzen A."/>
            <person name="Maire R."/>
            <person name="Meier B."/>
            <person name="Mihaltcheva S."/>
            <person name="Molinier V."/>
            <person name="Murat C."/>
            <person name="Poggeler S."/>
            <person name="Quandt C.A."/>
            <person name="Sperisen C."/>
            <person name="Tritt A."/>
            <person name="Tisserant E."/>
            <person name="Crous P.W."/>
            <person name="Henrissat B."/>
            <person name="Nehls U."/>
            <person name="Egli S."/>
            <person name="Spatafora J.W."/>
            <person name="Grigoriev I.V."/>
            <person name="Martin F.M."/>
        </authorList>
    </citation>
    <scope>NUCLEOTIDE SEQUENCE [LARGE SCALE GENOMIC DNA]</scope>
    <source>
        <strain evidence="1 2">CBS 207.34</strain>
    </source>
</reference>
<gene>
    <name evidence="1" type="ORF">AOQ84DRAFT_379637</name>
</gene>
<sequence length="75" mass="8174">MKQPPLLRPPSTAHSSLLATTPSFPLPPLPLLSPSLCLTLALSRVSCRRFSARPDRDLGAAWGCEMEVLEGLEEF</sequence>
<accession>A0A8E2EV63</accession>
<evidence type="ECO:0000313" key="2">
    <source>
        <dbReference type="Proteomes" id="UP000250140"/>
    </source>
</evidence>
<dbReference type="EMBL" id="KV750305">
    <property type="protein sequence ID" value="OCL05391.1"/>
    <property type="molecule type" value="Genomic_DNA"/>
</dbReference>
<proteinExistence type="predicted"/>
<keyword evidence="2" id="KW-1185">Reference proteome</keyword>
<name>A0A8E2EV63_9PEZI</name>